<evidence type="ECO:0000259" key="2">
    <source>
        <dbReference type="PROSITE" id="PS50206"/>
    </source>
</evidence>
<keyword evidence="1" id="KW-0472">Membrane</keyword>
<dbReference type="PANTHER" id="PTHR43031">
    <property type="entry name" value="FAD-DEPENDENT OXIDOREDUCTASE"/>
    <property type="match status" value="1"/>
</dbReference>
<dbReference type="InterPro" id="IPR050229">
    <property type="entry name" value="GlpE_sulfurtransferase"/>
</dbReference>
<keyword evidence="4" id="KW-1185">Reference proteome</keyword>
<feature type="domain" description="Rhodanese" evidence="2">
    <location>
        <begin position="50"/>
        <end position="140"/>
    </location>
</feature>
<evidence type="ECO:0000313" key="3">
    <source>
        <dbReference type="EMBL" id="QJD31240.1"/>
    </source>
</evidence>
<dbReference type="SMART" id="SM00450">
    <property type="entry name" value="RHOD"/>
    <property type="match status" value="1"/>
</dbReference>
<dbReference type="PROSITE" id="PS50206">
    <property type="entry name" value="RHODANESE_3"/>
    <property type="match status" value="1"/>
</dbReference>
<dbReference type="KEGG" id="metu:GNH96_15695"/>
<proteinExistence type="predicted"/>
<accession>A0A858QBS0</accession>
<organism evidence="3 4">
    <name type="scientific">Methylococcus geothermalis</name>
    <dbReference type="NCBI Taxonomy" id="2681310"/>
    <lineage>
        <taxon>Bacteria</taxon>
        <taxon>Pseudomonadati</taxon>
        <taxon>Pseudomonadota</taxon>
        <taxon>Gammaproteobacteria</taxon>
        <taxon>Methylococcales</taxon>
        <taxon>Methylococcaceae</taxon>
        <taxon>Methylococcus</taxon>
    </lineage>
</organism>
<dbReference type="InterPro" id="IPR036873">
    <property type="entry name" value="Rhodanese-like_dom_sf"/>
</dbReference>
<dbReference type="Proteomes" id="UP000503004">
    <property type="component" value="Chromosome"/>
</dbReference>
<keyword evidence="1" id="KW-1133">Transmembrane helix</keyword>
<dbReference type="EMBL" id="CP046565">
    <property type="protein sequence ID" value="QJD31240.1"/>
    <property type="molecule type" value="Genomic_DNA"/>
</dbReference>
<dbReference type="Pfam" id="PF00581">
    <property type="entry name" value="Rhodanese"/>
    <property type="match status" value="1"/>
</dbReference>
<protein>
    <submittedName>
        <fullName evidence="3">Rhodanese-like domain-containing protein</fullName>
    </submittedName>
</protein>
<gene>
    <name evidence="3" type="ORF">GNH96_15695</name>
</gene>
<evidence type="ECO:0000313" key="4">
    <source>
        <dbReference type="Proteomes" id="UP000503004"/>
    </source>
</evidence>
<keyword evidence="1" id="KW-0812">Transmembrane</keyword>
<dbReference type="PANTHER" id="PTHR43031:SF18">
    <property type="entry name" value="RHODANESE-RELATED SULFURTRANSFERASES"/>
    <property type="match status" value="1"/>
</dbReference>
<feature type="transmembrane region" description="Helical" evidence="1">
    <location>
        <begin position="12"/>
        <end position="30"/>
    </location>
</feature>
<evidence type="ECO:0000256" key="1">
    <source>
        <dbReference type="SAM" id="Phobius"/>
    </source>
</evidence>
<dbReference type="SUPFAM" id="SSF52821">
    <property type="entry name" value="Rhodanese/Cell cycle control phosphatase"/>
    <property type="match status" value="1"/>
</dbReference>
<dbReference type="AlphaFoldDB" id="A0A858QBS0"/>
<dbReference type="RefSeq" id="WP_169604505.1">
    <property type="nucleotide sequence ID" value="NZ_CP046565.1"/>
</dbReference>
<dbReference type="InterPro" id="IPR001763">
    <property type="entry name" value="Rhodanese-like_dom"/>
</dbReference>
<dbReference type="CDD" id="cd00158">
    <property type="entry name" value="RHOD"/>
    <property type="match status" value="1"/>
</dbReference>
<name>A0A858QBS0_9GAMM</name>
<reference evidence="4" key="1">
    <citation type="submission" date="2019-12" db="EMBL/GenBank/DDBJ databases">
        <authorList>
            <person name="Awala S.I."/>
            <person name="Rhee S.K."/>
        </authorList>
    </citation>
    <scope>NUCLEOTIDE SEQUENCE [LARGE SCALE GENOMIC DNA]</scope>
    <source>
        <strain evidence="4">IM1</strain>
    </source>
</reference>
<dbReference type="Gene3D" id="3.40.250.10">
    <property type="entry name" value="Rhodanese-like domain"/>
    <property type="match status" value="1"/>
</dbReference>
<sequence length="145" mass="16298">MTRLLEFLGNHWMMASALLVVTVLLMQDLLESLFRKHKVLTPAGAVQLMNTEEVLVVDVREPAEFAEGHIEGAYPIPLGKLEERASEIAQHKDAPIIVTCQQGTRSPSACKTLTKQGFNRVYELRGGMLAWRDAHYPVTKKRKKS</sequence>